<dbReference type="EMBL" id="QVID01000002">
    <property type="protein sequence ID" value="RFN57929.1"/>
    <property type="molecule type" value="Genomic_DNA"/>
</dbReference>
<protein>
    <recommendedName>
        <fullName evidence="3">DUF4412 domain-containing protein</fullName>
    </recommendedName>
</protein>
<dbReference type="AlphaFoldDB" id="A0A3E1Q727"/>
<accession>A0A3E1Q727</accession>
<keyword evidence="2" id="KW-1185">Reference proteome</keyword>
<comment type="caution">
    <text evidence="1">The sequence shown here is derived from an EMBL/GenBank/DDBJ whole genome shotgun (WGS) entry which is preliminary data.</text>
</comment>
<evidence type="ECO:0008006" key="3">
    <source>
        <dbReference type="Google" id="ProtNLM"/>
    </source>
</evidence>
<proteinExistence type="predicted"/>
<evidence type="ECO:0000313" key="1">
    <source>
        <dbReference type="EMBL" id="RFN57929.1"/>
    </source>
</evidence>
<reference evidence="1 2" key="1">
    <citation type="journal article" date="2007" name="Int. J. Syst. Evol. Microbiol.">
        <title>Marixanthomonas ophiurae gen. nov., sp. nov., a marine bacterium of the family Flavobacteriaceae isolated from a deep-sea brittle star.</title>
        <authorList>
            <person name="Romanenko L.A."/>
            <person name="Uchino M."/>
            <person name="Frolova G.M."/>
            <person name="Mikhailov V.V."/>
        </authorList>
    </citation>
    <scope>NUCLEOTIDE SEQUENCE [LARGE SCALE GENOMIC DNA]</scope>
    <source>
        <strain evidence="1 2">KMM 3046</strain>
    </source>
</reference>
<sequence>MKKHTLLLILSIFTFLQLYSQKFTGSFDLVVSQQYDNGNQRGDTLSYFFGKDKTALIIHAKRNQPDLRLIFNVQDSTITGLFEHNGIKGGYILPMNDKYWPGMNVAMRDYGTGPRTKLNYTGKTKEIEGYQTREVLAVNGEYTASLWMPEAIELNMGSVLAYQSVGAGKDAKEIELFDQFGVEGLPLEMLLKSKTGRADVIIRVIHISKTVDENIFSSEGYSISKVDN</sequence>
<dbReference type="Proteomes" id="UP000261082">
    <property type="component" value="Unassembled WGS sequence"/>
</dbReference>
<evidence type="ECO:0000313" key="2">
    <source>
        <dbReference type="Proteomes" id="UP000261082"/>
    </source>
</evidence>
<dbReference type="RefSeq" id="WP_117159878.1">
    <property type="nucleotide sequence ID" value="NZ_QVID01000002.1"/>
</dbReference>
<dbReference type="OrthoDB" id="1429546at2"/>
<organism evidence="1 2">
    <name type="scientific">Marixanthomonas ophiurae</name>
    <dbReference type="NCBI Taxonomy" id="387659"/>
    <lineage>
        <taxon>Bacteria</taxon>
        <taxon>Pseudomonadati</taxon>
        <taxon>Bacteroidota</taxon>
        <taxon>Flavobacteriia</taxon>
        <taxon>Flavobacteriales</taxon>
        <taxon>Flavobacteriaceae</taxon>
        <taxon>Marixanthomonas</taxon>
    </lineage>
</organism>
<name>A0A3E1Q727_9FLAO</name>
<gene>
    <name evidence="1" type="ORF">DZ858_11845</name>
</gene>